<name>A0A7C3KFU3_9CYAN</name>
<comment type="caution">
    <text evidence="2">The sequence shown here is derived from an EMBL/GenBank/DDBJ whole genome shotgun (WGS) entry which is preliminary data.</text>
</comment>
<sequence>MYALRTPPENQEPVRRKRKAPQPKQRSSHWSLAAETTVKLSVNVLLTLAGVTGLMQLIPYRDAQVKKLEELETAVQVSEQRNQKNFSTFSNTFDPYRTSAIMQDQGSRVAEHQQKVVLKKLPASVPQQATPPNE</sequence>
<feature type="region of interest" description="Disordered" evidence="1">
    <location>
        <begin position="1"/>
        <end position="31"/>
    </location>
</feature>
<organism evidence="2">
    <name type="scientific">Oscillatoriales cyanobacterium SpSt-418</name>
    <dbReference type="NCBI Taxonomy" id="2282169"/>
    <lineage>
        <taxon>Bacteria</taxon>
        <taxon>Bacillati</taxon>
        <taxon>Cyanobacteriota</taxon>
        <taxon>Cyanophyceae</taxon>
        <taxon>Oscillatoriophycideae</taxon>
        <taxon>Oscillatoriales</taxon>
    </lineage>
</organism>
<protein>
    <submittedName>
        <fullName evidence="2">Uncharacterized protein</fullName>
    </submittedName>
</protein>
<accession>A0A7C3KFU3</accession>
<dbReference type="EMBL" id="DSRU01000285">
    <property type="protein sequence ID" value="HFN00050.1"/>
    <property type="molecule type" value="Genomic_DNA"/>
</dbReference>
<gene>
    <name evidence="2" type="ORF">ENR64_20275</name>
</gene>
<evidence type="ECO:0000313" key="2">
    <source>
        <dbReference type="EMBL" id="HFN00050.1"/>
    </source>
</evidence>
<reference evidence="2" key="1">
    <citation type="journal article" date="2020" name="mSystems">
        <title>Genome- and Community-Level Interaction Insights into Carbon Utilization and Element Cycling Functions of Hydrothermarchaeota in Hydrothermal Sediment.</title>
        <authorList>
            <person name="Zhou Z."/>
            <person name="Liu Y."/>
            <person name="Xu W."/>
            <person name="Pan J."/>
            <person name="Luo Z.H."/>
            <person name="Li M."/>
        </authorList>
    </citation>
    <scope>NUCLEOTIDE SEQUENCE [LARGE SCALE GENOMIC DNA]</scope>
    <source>
        <strain evidence="2">SpSt-418</strain>
    </source>
</reference>
<evidence type="ECO:0000256" key="1">
    <source>
        <dbReference type="SAM" id="MobiDB-lite"/>
    </source>
</evidence>
<proteinExistence type="predicted"/>
<dbReference type="AlphaFoldDB" id="A0A7C3KFU3"/>